<evidence type="ECO:0000313" key="2">
    <source>
        <dbReference type="Proteomes" id="UP000196531"/>
    </source>
</evidence>
<dbReference type="PANTHER" id="PTHR42815:SF2">
    <property type="entry name" value="FAD-BINDING, PUTATIVE (AFU_ORTHOLOGUE AFUA_6G07600)-RELATED"/>
    <property type="match status" value="1"/>
</dbReference>
<dbReference type="SUPFAM" id="SSF50475">
    <property type="entry name" value="FMN-binding split barrel"/>
    <property type="match status" value="1"/>
</dbReference>
<dbReference type="PANTHER" id="PTHR42815">
    <property type="entry name" value="FAD-BINDING, PUTATIVE (AFU_ORTHOLOGUE AFUA_6G07600)-RELATED"/>
    <property type="match status" value="1"/>
</dbReference>
<name>A0A1Y5F5A9_9BACT</name>
<gene>
    <name evidence="1" type="ORF">A9Q84_15225</name>
</gene>
<accession>A0A1Y5F5A9</accession>
<proteinExistence type="predicted"/>
<reference evidence="2" key="1">
    <citation type="journal article" date="2017" name="Proc. Natl. Acad. Sci. U.S.A.">
        <title>Simulation of Deepwater Horizon oil plume reveals substrate specialization within a complex community of hydrocarbon-degraders.</title>
        <authorList>
            <person name="Hu P."/>
            <person name="Dubinsky E.A."/>
            <person name="Probst A.J."/>
            <person name="Wang J."/>
            <person name="Sieber C.M.K."/>
            <person name="Tom L.M."/>
            <person name="Gardinali P."/>
            <person name="Banfield J.F."/>
            <person name="Atlas R.M."/>
            <person name="Andersen G.L."/>
        </authorList>
    </citation>
    <scope>NUCLEOTIDE SEQUENCE [LARGE SCALE GENOMIC DNA]</scope>
</reference>
<dbReference type="Gene3D" id="2.30.110.10">
    <property type="entry name" value="Electron Transport, Fmn-binding Protein, Chain A"/>
    <property type="match status" value="1"/>
</dbReference>
<dbReference type="Proteomes" id="UP000196531">
    <property type="component" value="Unassembled WGS sequence"/>
</dbReference>
<comment type="caution">
    <text evidence="1">The sequence shown here is derived from an EMBL/GenBank/DDBJ whole genome shotgun (WGS) entry which is preliminary data.</text>
</comment>
<protein>
    <submittedName>
        <fullName evidence="1">Uncharacterized protein</fullName>
    </submittedName>
</protein>
<organism evidence="1 2">
    <name type="scientific">Halobacteriovorax marinus</name>
    <dbReference type="NCBI Taxonomy" id="97084"/>
    <lineage>
        <taxon>Bacteria</taxon>
        <taxon>Pseudomonadati</taxon>
        <taxon>Bdellovibrionota</taxon>
        <taxon>Bacteriovoracia</taxon>
        <taxon>Bacteriovoracales</taxon>
        <taxon>Halobacteriovoraceae</taxon>
        <taxon>Halobacteriovorax</taxon>
    </lineage>
</organism>
<dbReference type="InterPro" id="IPR012349">
    <property type="entry name" value="Split_barrel_FMN-bd"/>
</dbReference>
<evidence type="ECO:0000313" key="1">
    <source>
        <dbReference type="EMBL" id="OUR95850.1"/>
    </source>
</evidence>
<sequence>MSTIKNFTEVAFTDSVKKIQEEMGSRKGYKRMEEMDMGKVFEPKEFSFIMERDSFYIASISSKDEPYVQFRGGPKGFIKLLSDTEFGFLDYGGNRQYITTGNVTEHKNVSLFLMDYVNKRRLKIWAEAKVHSVEDMKESGLYDKLVDVDYKAKIERGFTFKLRAFDWNCPKYIPQKYTIEEINSLLGLEGTKSLQEIRELISKS</sequence>
<dbReference type="EMBL" id="MAAO01000007">
    <property type="protein sequence ID" value="OUR95850.1"/>
    <property type="molecule type" value="Genomic_DNA"/>
</dbReference>
<dbReference type="AlphaFoldDB" id="A0A1Y5F5A9"/>